<dbReference type="EMBL" id="CP090891">
    <property type="protein sequence ID" value="ULU12271.1"/>
    <property type="molecule type" value="Genomic_DNA"/>
</dbReference>
<dbReference type="PANTHER" id="PTHR21447">
    <property type="entry name" value="RING-TYPE DOMAIN-CONTAINING PROTEIN-RELATED"/>
    <property type="match status" value="1"/>
</dbReference>
<evidence type="ECO:0000256" key="4">
    <source>
        <dbReference type="SAM" id="Coils"/>
    </source>
</evidence>
<dbReference type="InterPro" id="IPR013083">
    <property type="entry name" value="Znf_RING/FYVE/PHD"/>
</dbReference>
<dbReference type="Pfam" id="PF25100">
    <property type="entry name" value="DUF7809"/>
    <property type="match status" value="1"/>
</dbReference>
<keyword evidence="1 3" id="KW-0863">Zinc-finger</keyword>
<evidence type="ECO:0000256" key="1">
    <source>
        <dbReference type="ARBA" id="ARBA00022771"/>
    </source>
</evidence>
<evidence type="ECO:0000256" key="5">
    <source>
        <dbReference type="SAM" id="MobiDB-lite"/>
    </source>
</evidence>
<gene>
    <name evidence="7" type="ORF">L3Y34_015533</name>
</gene>
<organism evidence="7 8">
    <name type="scientific">Caenorhabditis briggsae</name>
    <dbReference type="NCBI Taxonomy" id="6238"/>
    <lineage>
        <taxon>Eukaryota</taxon>
        <taxon>Metazoa</taxon>
        <taxon>Ecdysozoa</taxon>
        <taxon>Nematoda</taxon>
        <taxon>Chromadorea</taxon>
        <taxon>Rhabditida</taxon>
        <taxon>Rhabditina</taxon>
        <taxon>Rhabditomorpha</taxon>
        <taxon>Rhabditoidea</taxon>
        <taxon>Rhabditidae</taxon>
        <taxon>Peloderinae</taxon>
        <taxon>Caenorhabditis</taxon>
    </lineage>
</organism>
<feature type="region of interest" description="Disordered" evidence="5">
    <location>
        <begin position="966"/>
        <end position="989"/>
    </location>
</feature>
<dbReference type="SUPFAM" id="SSF57850">
    <property type="entry name" value="RING/U-box"/>
    <property type="match status" value="1"/>
</dbReference>
<evidence type="ECO:0000313" key="7">
    <source>
        <dbReference type="EMBL" id="ULU12271.1"/>
    </source>
</evidence>
<dbReference type="Gene3D" id="3.30.40.10">
    <property type="entry name" value="Zinc/RING finger domain, C3HC4 (zinc finger)"/>
    <property type="match status" value="1"/>
</dbReference>
<evidence type="ECO:0000256" key="3">
    <source>
        <dbReference type="PROSITE-ProRule" id="PRU00175"/>
    </source>
</evidence>
<evidence type="ECO:0000256" key="2">
    <source>
        <dbReference type="ARBA" id="ARBA00022833"/>
    </source>
</evidence>
<feature type="coiled-coil region" evidence="4">
    <location>
        <begin position="1211"/>
        <end position="1259"/>
    </location>
</feature>
<keyword evidence="4" id="KW-0175">Coiled coil</keyword>
<protein>
    <recommendedName>
        <fullName evidence="6">RING-type domain-containing protein</fullName>
    </recommendedName>
</protein>
<accession>A0AAE9IZU2</accession>
<feature type="compositionally biased region" description="Acidic residues" evidence="5">
    <location>
        <begin position="971"/>
        <end position="989"/>
    </location>
</feature>
<feature type="domain" description="RING-type" evidence="6">
    <location>
        <begin position="1392"/>
        <end position="1434"/>
    </location>
</feature>
<keyword evidence="2" id="KW-0862">Zinc</keyword>
<sequence>MSCRIIHETSTFTEGALAEVAKSYIPKKQLFKLDATDVPCGFLPVKGDGEEVLEILFSKNPAHLRMYGSSEELAENLRIYRNFPMSHAELGFDPTEPYNTTPIVYKSLRNEAFIHKSDVFPLLFEAFRTTCNSTFHHLVWSMLSVMLKSREERLDATCEFVKYDESLFKKFQTEYQEIKDGLRFEMMMMPDKIVIKPKNYKFEKIFSRFKALTLKWRDDSFQDIKEILMGYFQRSEPGNRERLSVIIVGLEYLAEYLNDITKAHPEMFLPYDKVTNAHSPIGVRIFVDHNERFVMKSELFKAINLVNPKKKSIKYEEEDLILCMKHSEVVEEYKDLLGKIEFIQIEIPRTKHAAVPILTPPLSYCIPAVDALFEIFNRLIFGHQIFQKFTNDSWPVLAAALANLTPFFTPYHRYNYFLRRKTIESIDEKLENFCEKFSKIQVKNVRNAKTDGFTVQNLKNELAHLGLTKLFFDIQDYAEDVYQKVIRDQKKEFLRTCDLFDAIEKCLLICVFKKIPSLQLFLHTQNACHRLPNLHCDQCSLSPSTAKFKNSKWIDFRHDEVDCSFGKHLTLPNGSVLLMNYVLLNAEDVKQKNEFKFFILDDDDGAEVTKRLDYLSFKSKEGTKDKENLRSLEAFQRFYPQKKIYIRAIQSAVLRRYERRRVFTDEVLDVIAVVLRQQNTPIQEDDDDRYQKYKKKWRREHDCLKTTISLAELWYILEEFDVDKSRITIVPDQFHELGMIEMVENLGNELLEVINPTGSMMIRTQQAVFHVFQSILCNVNWTKKDNCKKHRNCLESLRSAIVALMKDYAAALEEGSYVWIIHADTHLEQLKNHCHFERNPIETSPFSRLQQLTPNTMVQNSTWIAEFKNLGFQKFLKFDAIEEKALCKAWEWRRRFFEAYMKTFFDDDEETYDISSIIWDELAFKLPSAVDEKKLTSNSAIEYMKKLLTNKKGSPNEELLEKVSNFVENKEDGDEDEQSSESEDDEDEEEIIIEKFSKIKKRSIAPERPNRVLDHLAAKTSTSIDIQKTSTSQNASKVMKDGIQKTTPLKKLPEIDVNQSKNCKKCLRTSEMCNEAKKELKMTQNKLEKLEKRTKKAGEVEKELKALKLGTKKKEKEAESRESELEKEKKENEELKMKVSRLEANETRMHLAEKNHSISQNELLEKITELSGQLKKEKEKNELLQSEKIDELTAQVKSQKERMELQFLQNEERLNSEIRQKERGFQELRAALSIMSNEKESFQRENRNLRERIASILEAPPTPTVPESLSDGHPTHHRFALLGFQKIKDSLYHKKQLKKAKYMIQKLKSSTDLVEIHQIADYEYYQFEGKLLKYTKGVELNIQRIQETCDVSTVTPLPDSPEFSQRFMNLYWRIINNQSITPSEIEVSDSECFICYVEMTSDQKTLQCEECKKVTHFECASKWLKIHRSCPHCRREMLDPEEFPNLGQ</sequence>
<reference evidence="7 8" key="1">
    <citation type="submission" date="2022-05" db="EMBL/GenBank/DDBJ databases">
        <title>Chromosome-level reference genomes for two strains of Caenorhabditis briggsae: an improved platform for comparative genomics.</title>
        <authorList>
            <person name="Stevens L."/>
            <person name="Andersen E.C."/>
        </authorList>
    </citation>
    <scope>NUCLEOTIDE SEQUENCE [LARGE SCALE GENOMIC DNA]</scope>
    <source>
        <strain evidence="7">QX1410_ONT</strain>
        <tissue evidence="7">Whole-organism</tissue>
    </source>
</reference>
<dbReference type="Pfam" id="PF13639">
    <property type="entry name" value="zf-RING_2"/>
    <property type="match status" value="1"/>
</dbReference>
<name>A0AAE9IZU2_CAEBR</name>
<feature type="region of interest" description="Disordered" evidence="5">
    <location>
        <begin position="1107"/>
        <end position="1134"/>
    </location>
</feature>
<evidence type="ECO:0000313" key="8">
    <source>
        <dbReference type="Proteomes" id="UP000827892"/>
    </source>
</evidence>
<keyword evidence="1 3" id="KW-0479">Metal-binding</keyword>
<proteinExistence type="predicted"/>
<dbReference type="InterPro" id="IPR056711">
    <property type="entry name" value="DUF7809"/>
</dbReference>
<dbReference type="InterPro" id="IPR001841">
    <property type="entry name" value="Znf_RING"/>
</dbReference>
<dbReference type="Proteomes" id="UP000827892">
    <property type="component" value="Chromosome I"/>
</dbReference>
<dbReference type="GO" id="GO:0008270">
    <property type="term" value="F:zinc ion binding"/>
    <property type="evidence" value="ECO:0007669"/>
    <property type="project" value="UniProtKB-KW"/>
</dbReference>
<dbReference type="PROSITE" id="PS50089">
    <property type="entry name" value="ZF_RING_2"/>
    <property type="match status" value="1"/>
</dbReference>
<evidence type="ECO:0000259" key="6">
    <source>
        <dbReference type="PROSITE" id="PS50089"/>
    </source>
</evidence>
<dbReference type="PANTHER" id="PTHR21447:SF13">
    <property type="entry name" value="RING-TYPE DOMAIN-CONTAINING PROTEIN"/>
    <property type="match status" value="1"/>
</dbReference>